<dbReference type="PROSITE" id="PS51257">
    <property type="entry name" value="PROKAR_LIPOPROTEIN"/>
    <property type="match status" value="1"/>
</dbReference>
<feature type="signal peptide" evidence="2">
    <location>
        <begin position="1"/>
        <end position="31"/>
    </location>
</feature>
<feature type="chain" id="PRO_5003076255" evidence="2">
    <location>
        <begin position="32"/>
        <end position="87"/>
    </location>
</feature>
<evidence type="ECO:0000256" key="2">
    <source>
        <dbReference type="SAM" id="SignalP"/>
    </source>
</evidence>
<feature type="region of interest" description="Disordered" evidence="1">
    <location>
        <begin position="41"/>
        <end position="87"/>
    </location>
</feature>
<name>D5SVA8_PLAL2</name>
<proteinExistence type="predicted"/>
<keyword evidence="2" id="KW-0732">Signal</keyword>
<dbReference type="EMBL" id="CP001744">
    <property type="protein sequence ID" value="ADG67178.1"/>
    <property type="molecule type" value="Genomic_DNA"/>
</dbReference>
<accession>D5SVA8</accession>
<evidence type="ECO:0000256" key="1">
    <source>
        <dbReference type="SAM" id="MobiDB-lite"/>
    </source>
</evidence>
<dbReference type="HOGENOM" id="CLU_2480672_0_0_0"/>
<reference evidence="3 4" key="1">
    <citation type="journal article" date="2010" name="Stand. Genomic Sci.">
        <title>Complete genome sequence of Planctomyces limnophilus type strain (Mu 290).</title>
        <authorList>
            <person name="Labutti K."/>
            <person name="Sikorski J."/>
            <person name="Schneider S."/>
            <person name="Nolan M."/>
            <person name="Lucas S."/>
            <person name="Glavina Del Rio T."/>
            <person name="Tice H."/>
            <person name="Cheng J.F."/>
            <person name="Goodwin L."/>
            <person name="Pitluck S."/>
            <person name="Liolios K."/>
            <person name="Ivanova N."/>
            <person name="Mavromatis K."/>
            <person name="Mikhailova N."/>
            <person name="Pati A."/>
            <person name="Chen A."/>
            <person name="Palaniappan K."/>
            <person name="Land M."/>
            <person name="Hauser L."/>
            <person name="Chang Y.J."/>
            <person name="Jeffries C.D."/>
            <person name="Tindall B.J."/>
            <person name="Rohde M."/>
            <person name="Goker M."/>
            <person name="Woyke T."/>
            <person name="Bristow J."/>
            <person name="Eisen J.A."/>
            <person name="Markowitz V."/>
            <person name="Hugenholtz P."/>
            <person name="Kyrpides N.C."/>
            <person name="Klenk H.P."/>
            <person name="Lapidus A."/>
        </authorList>
    </citation>
    <scope>NUCLEOTIDE SEQUENCE [LARGE SCALE GENOMIC DNA]</scope>
    <source>
        <strain evidence="4">ATCC 43296 / DSM 3776 / IFAM 1008 / 290</strain>
    </source>
</reference>
<gene>
    <name evidence="3" type="ordered locus">Plim_1344</name>
</gene>
<dbReference type="Proteomes" id="UP000002220">
    <property type="component" value="Chromosome"/>
</dbReference>
<evidence type="ECO:0000313" key="3">
    <source>
        <dbReference type="EMBL" id="ADG67178.1"/>
    </source>
</evidence>
<dbReference type="KEGG" id="plm:Plim_1344"/>
<sequence>MLATHRVPYRQQTVKHLKCLAVLSICVIAAAGCKMGSVGQALSGVPSQSEPPVKSFDQPVVEKSSPAKDRVARALEEDSQDDGFGFE</sequence>
<dbReference type="AlphaFoldDB" id="D5SVA8"/>
<feature type="compositionally biased region" description="Basic and acidic residues" evidence="1">
    <location>
        <begin position="65"/>
        <end position="76"/>
    </location>
</feature>
<evidence type="ECO:0000313" key="4">
    <source>
        <dbReference type="Proteomes" id="UP000002220"/>
    </source>
</evidence>
<protein>
    <submittedName>
        <fullName evidence="3">Uncharacterized protein</fullName>
    </submittedName>
</protein>
<keyword evidence="4" id="KW-1185">Reference proteome</keyword>
<organism evidence="3 4">
    <name type="scientific">Planctopirus limnophila (strain ATCC 43296 / DSM 3776 / IFAM 1008 / Mu 290)</name>
    <name type="common">Planctomyces limnophilus</name>
    <dbReference type="NCBI Taxonomy" id="521674"/>
    <lineage>
        <taxon>Bacteria</taxon>
        <taxon>Pseudomonadati</taxon>
        <taxon>Planctomycetota</taxon>
        <taxon>Planctomycetia</taxon>
        <taxon>Planctomycetales</taxon>
        <taxon>Planctomycetaceae</taxon>
        <taxon>Planctopirus</taxon>
    </lineage>
</organism>